<dbReference type="GO" id="GO:0005524">
    <property type="term" value="F:ATP binding"/>
    <property type="evidence" value="ECO:0007669"/>
    <property type="project" value="UniProtKB-KW"/>
</dbReference>
<sequence length="616" mass="69794">MSLILFVAPTLAIDKKAKSIIKQRNLDIDVIYSQDAKVIMDVAPFTETQIIIARGGMAKTLEAQGKHTIVHIGAAFHDVMQAIEELVQKGCRRIAVVMRSNIIHDVRRHFRLGDIYVEVIPCDSREEINATIERLAAEQSVDGIAGCNIAAAYASECGFRHTLIDSSREAISSAIDEAQLILKNKEQQTLRLQQVDAVIQNITEGVVVLSEEGEPVFSNRLSHKVFGENFAAWKDEVLPRLQGTNGEQILEVGKTKILCHRIPLMVNQRTQRQIVIFQEVEHIEKNARTVRSSLYQKGLYAKMHFSDIMTYADTMQRTIQLAERFARTDANVLILGETGTGKEGMAQSIHNASRRADKPFVSVNCASIPPNLMESEFFGYVDGAFTGARKSGKKGLFELAHQGTIFLDEIGELPLDIQGRLLRVLQEHEIRRIGDDRILPLDIRIICATNRDLVKMVQEGTFREDLYYRINVLRLPLPPLRERHGDAIPLLDYYYRAFTDGRSWEKAVTPKARELLKRYDWPGNIRELRNVAEVLSCYDDMLVDESQMQAFLSGALRQEDTDKPDQESIVLPLKTTLPEAEREIIRQLLLHYSPEEVCAQLGISRVTLWRKAKPKE</sequence>
<proteinExistence type="predicted"/>
<dbReference type="SUPFAM" id="SSF52540">
    <property type="entry name" value="P-loop containing nucleoside triphosphate hydrolases"/>
    <property type="match status" value="1"/>
</dbReference>
<dbReference type="GO" id="GO:0000156">
    <property type="term" value="F:phosphorelay response regulator activity"/>
    <property type="evidence" value="ECO:0007669"/>
    <property type="project" value="InterPro"/>
</dbReference>
<dbReference type="SMART" id="SM00382">
    <property type="entry name" value="AAA"/>
    <property type="match status" value="1"/>
</dbReference>
<dbReference type="InterPro" id="IPR027417">
    <property type="entry name" value="P-loop_NTPase"/>
</dbReference>
<dbReference type="InterPro" id="IPR002078">
    <property type="entry name" value="Sigma_54_int"/>
</dbReference>
<keyword evidence="4" id="KW-0804">Transcription</keyword>
<reference evidence="6 7" key="1">
    <citation type="submission" date="2016-10" db="EMBL/GenBank/DDBJ databases">
        <authorList>
            <person name="de Groot N.N."/>
        </authorList>
    </citation>
    <scope>NUCLEOTIDE SEQUENCE [LARGE SCALE GENOMIC DNA]</scope>
    <source>
        <strain evidence="6 7">Z108</strain>
    </source>
</reference>
<dbReference type="CDD" id="cd00009">
    <property type="entry name" value="AAA"/>
    <property type="match status" value="1"/>
</dbReference>
<dbReference type="InterPro" id="IPR025944">
    <property type="entry name" value="Sigma_54_int_dom_CS"/>
</dbReference>
<feature type="domain" description="Sigma-54 factor interaction" evidence="5">
    <location>
        <begin position="308"/>
        <end position="537"/>
    </location>
</feature>
<dbReference type="AlphaFoldDB" id="A0A1I3GC68"/>
<dbReference type="Proteomes" id="UP000183639">
    <property type="component" value="Unassembled WGS sequence"/>
</dbReference>
<dbReference type="Gene3D" id="3.40.50.10660">
    <property type="entry name" value="PrpR receptor domain-like"/>
    <property type="match status" value="1"/>
</dbReference>
<dbReference type="SUPFAM" id="SSF159800">
    <property type="entry name" value="PrpR receptor domain-like"/>
    <property type="match status" value="1"/>
</dbReference>
<dbReference type="Pfam" id="PF25601">
    <property type="entry name" value="AAA_lid_14"/>
    <property type="match status" value="1"/>
</dbReference>
<evidence type="ECO:0000313" key="6">
    <source>
        <dbReference type="EMBL" id="SFI20842.1"/>
    </source>
</evidence>
<name>A0A1I3GC68_SELRU</name>
<keyword evidence="2" id="KW-0067">ATP-binding</keyword>
<accession>A0A1I3GC68</accession>
<keyword evidence="3" id="KW-0805">Transcription regulation</keyword>
<dbReference type="InterPro" id="IPR010524">
    <property type="entry name" value="Sig_transdc_resp-reg_PrpR_N"/>
</dbReference>
<dbReference type="GO" id="GO:0006355">
    <property type="term" value="P:regulation of DNA-templated transcription"/>
    <property type="evidence" value="ECO:0007669"/>
    <property type="project" value="InterPro"/>
</dbReference>
<dbReference type="InterPro" id="IPR003593">
    <property type="entry name" value="AAA+_ATPase"/>
</dbReference>
<dbReference type="OrthoDB" id="9803970at2"/>
<evidence type="ECO:0000259" key="5">
    <source>
        <dbReference type="PROSITE" id="PS50045"/>
    </source>
</evidence>
<dbReference type="PANTHER" id="PTHR32071:SF57">
    <property type="entry name" value="C4-DICARBOXYLATE TRANSPORT TRANSCRIPTIONAL REGULATORY PROTEIN DCTD"/>
    <property type="match status" value="1"/>
</dbReference>
<dbReference type="PANTHER" id="PTHR32071">
    <property type="entry name" value="TRANSCRIPTIONAL REGULATORY PROTEIN"/>
    <property type="match status" value="1"/>
</dbReference>
<dbReference type="RefSeq" id="WP_075444898.1">
    <property type="nucleotide sequence ID" value="NZ_FOQK01000021.1"/>
</dbReference>
<dbReference type="EMBL" id="FOQK01000021">
    <property type="protein sequence ID" value="SFI20842.1"/>
    <property type="molecule type" value="Genomic_DNA"/>
</dbReference>
<gene>
    <name evidence="6" type="ORF">SAMN04487861_12138</name>
</gene>
<dbReference type="SUPFAM" id="SSF46689">
    <property type="entry name" value="Homeodomain-like"/>
    <property type="match status" value="1"/>
</dbReference>
<protein>
    <submittedName>
        <fullName evidence="6">Transcriptional regulator containing PAS, AAA-type ATPase, and DNA-binding Fis domains</fullName>
    </submittedName>
</protein>
<dbReference type="Gene3D" id="3.40.50.2300">
    <property type="match status" value="1"/>
</dbReference>
<evidence type="ECO:0000256" key="4">
    <source>
        <dbReference type="ARBA" id="ARBA00023163"/>
    </source>
</evidence>
<keyword evidence="6" id="KW-0238">DNA-binding</keyword>
<organism evidence="6 7">
    <name type="scientific">Selenomonas ruminantium</name>
    <dbReference type="NCBI Taxonomy" id="971"/>
    <lineage>
        <taxon>Bacteria</taxon>
        <taxon>Bacillati</taxon>
        <taxon>Bacillota</taxon>
        <taxon>Negativicutes</taxon>
        <taxon>Selenomonadales</taxon>
        <taxon>Selenomonadaceae</taxon>
        <taxon>Selenomonas</taxon>
    </lineage>
</organism>
<dbReference type="Pfam" id="PF06506">
    <property type="entry name" value="PrpR_N"/>
    <property type="match status" value="1"/>
</dbReference>
<evidence type="ECO:0000313" key="7">
    <source>
        <dbReference type="Proteomes" id="UP000183639"/>
    </source>
</evidence>
<dbReference type="GO" id="GO:0003677">
    <property type="term" value="F:DNA binding"/>
    <property type="evidence" value="ECO:0007669"/>
    <property type="project" value="UniProtKB-KW"/>
</dbReference>
<evidence type="ECO:0000256" key="3">
    <source>
        <dbReference type="ARBA" id="ARBA00023015"/>
    </source>
</evidence>
<dbReference type="InterPro" id="IPR058031">
    <property type="entry name" value="AAA_lid_NorR"/>
</dbReference>
<dbReference type="PROSITE" id="PS00675">
    <property type="entry name" value="SIGMA54_INTERACT_1"/>
    <property type="match status" value="1"/>
</dbReference>
<dbReference type="Pfam" id="PF00158">
    <property type="entry name" value="Sigma54_activat"/>
    <property type="match status" value="1"/>
</dbReference>
<dbReference type="Gene3D" id="3.40.50.300">
    <property type="entry name" value="P-loop containing nucleotide triphosphate hydrolases"/>
    <property type="match status" value="1"/>
</dbReference>
<keyword evidence="1" id="KW-0547">Nucleotide-binding</keyword>
<evidence type="ECO:0000256" key="2">
    <source>
        <dbReference type="ARBA" id="ARBA00022840"/>
    </source>
</evidence>
<dbReference type="Gene3D" id="1.10.8.60">
    <property type="match status" value="1"/>
</dbReference>
<evidence type="ECO:0000256" key="1">
    <source>
        <dbReference type="ARBA" id="ARBA00022741"/>
    </source>
</evidence>
<dbReference type="FunFam" id="3.40.50.300:FF:000006">
    <property type="entry name" value="DNA-binding transcriptional regulator NtrC"/>
    <property type="match status" value="1"/>
</dbReference>
<dbReference type="PROSITE" id="PS00688">
    <property type="entry name" value="SIGMA54_INTERACT_3"/>
    <property type="match status" value="1"/>
</dbReference>
<dbReference type="InterPro" id="IPR025662">
    <property type="entry name" value="Sigma_54_int_dom_ATP-bd_1"/>
</dbReference>
<dbReference type="PROSITE" id="PS50045">
    <property type="entry name" value="SIGMA54_INTERACT_4"/>
    <property type="match status" value="1"/>
</dbReference>
<dbReference type="InterPro" id="IPR009057">
    <property type="entry name" value="Homeodomain-like_sf"/>
</dbReference>